<dbReference type="CDD" id="cd04241">
    <property type="entry name" value="AAK_FomA-like"/>
    <property type="match status" value="1"/>
</dbReference>
<dbReference type="GO" id="GO:0005524">
    <property type="term" value="F:ATP binding"/>
    <property type="evidence" value="ECO:0007669"/>
    <property type="project" value="UniProtKB-KW"/>
</dbReference>
<evidence type="ECO:0000313" key="20">
    <source>
        <dbReference type="Proteomes" id="UP000326865"/>
    </source>
</evidence>
<dbReference type="PIRSF" id="PIRSF016496">
    <property type="entry name" value="Kin_FomA"/>
    <property type="match status" value="1"/>
</dbReference>
<evidence type="ECO:0000256" key="7">
    <source>
        <dbReference type="ARBA" id="ARBA00022840"/>
    </source>
</evidence>
<feature type="site" description="Transition state stabilizer" evidence="12">
    <location>
        <position position="47"/>
    </location>
</feature>
<feature type="binding site" evidence="11">
    <location>
        <position position="242"/>
    </location>
    <ligand>
        <name>ATP</name>
        <dbReference type="ChEBI" id="CHEBI:30616"/>
    </ligand>
</feature>
<evidence type="ECO:0000313" key="17">
    <source>
        <dbReference type="EMBL" id="KAB7518956.1"/>
    </source>
</evidence>
<feature type="region of interest" description="Disordered" evidence="13">
    <location>
        <begin position="1"/>
        <end position="27"/>
    </location>
</feature>
<feature type="binding site" evidence="11">
    <location>
        <position position="78"/>
    </location>
    <ligand>
        <name>substrate</name>
    </ligand>
</feature>
<feature type="binding site" evidence="11">
    <location>
        <position position="238"/>
    </location>
    <ligand>
        <name>ATP</name>
        <dbReference type="ChEBI" id="CHEBI:30616"/>
    </ligand>
</feature>
<keyword evidence="6 10" id="KW-0418">Kinase</keyword>
<dbReference type="Proteomes" id="UP000326302">
    <property type="component" value="Unassembled WGS sequence"/>
</dbReference>
<dbReference type="EC" id="2.7.4.26" evidence="2 10"/>
<comment type="catalytic activity">
    <reaction evidence="9 10">
        <text>isopentenyl phosphate + ATP = isopentenyl diphosphate + ADP</text>
        <dbReference type="Rhea" id="RHEA:33963"/>
        <dbReference type="ChEBI" id="CHEBI:30616"/>
        <dbReference type="ChEBI" id="CHEBI:65078"/>
        <dbReference type="ChEBI" id="CHEBI:128769"/>
        <dbReference type="ChEBI" id="CHEBI:456216"/>
        <dbReference type="EC" id="2.7.4.26"/>
    </reaction>
</comment>
<evidence type="ECO:0000256" key="13">
    <source>
        <dbReference type="SAM" id="MobiDB-lite"/>
    </source>
</evidence>
<evidence type="ECO:0000313" key="15">
    <source>
        <dbReference type="EMBL" id="KAB7513793.1"/>
    </source>
</evidence>
<dbReference type="Gene3D" id="3.40.1160.10">
    <property type="entry name" value="Acetylglutamate kinase-like"/>
    <property type="match status" value="1"/>
</dbReference>
<dbReference type="OrthoDB" id="15328at2157"/>
<dbReference type="SUPFAM" id="SSF53633">
    <property type="entry name" value="Carbamate kinase-like"/>
    <property type="match status" value="1"/>
</dbReference>
<keyword evidence="7 10" id="KW-0067">ATP-binding</keyword>
<feature type="domain" description="Aspartate/glutamate/uridylate kinase" evidence="14">
    <location>
        <begin position="35"/>
        <end position="248"/>
    </location>
</feature>
<dbReference type="InterPro" id="IPR024192">
    <property type="entry name" value="Fosfomycin_R_FomA-type"/>
</dbReference>
<accession>A0A5N5U5H3</accession>
<gene>
    <name evidence="15" type="ORF">DM867_08260</name>
    <name evidence="16" type="ORF">DMP03_09915</name>
    <name evidence="17" type="ORF">DP108_07345</name>
</gene>
<feature type="binding site" evidence="11">
    <location>
        <position position="79"/>
    </location>
    <ligand>
        <name>ATP</name>
        <dbReference type="ChEBI" id="CHEBI:30616"/>
    </ligand>
</feature>
<dbReference type="GO" id="GO:0005829">
    <property type="term" value="C:cytosol"/>
    <property type="evidence" value="ECO:0007669"/>
    <property type="project" value="TreeGrafter"/>
</dbReference>
<accession>A0A5N5U6K5</accession>
<reference evidence="18 19" key="1">
    <citation type="submission" date="2019-10" db="EMBL/GenBank/DDBJ databases">
        <title>Unraveling microbial dark matter from salterns through culturing: the case of the genus Halosegnis.</title>
        <authorList>
            <person name="Duran-Viseras A."/>
            <person name="Andrei A.-S."/>
            <person name="Vera-Gargallo B."/>
            <person name="Ghai R."/>
            <person name="Sanchez-Porro C."/>
            <person name="Ventosa A."/>
        </authorList>
    </citation>
    <scope>NUCLEOTIDE SEQUENCE [LARGE SCALE GENOMIC DNA]</scope>
    <source>
        <strain evidence="16 19">F17-44</strain>
        <strain evidence="15 20">F18-79</strain>
        <strain evidence="17 18">F19-13</strain>
    </source>
</reference>
<dbReference type="EMBL" id="QJOW01000004">
    <property type="protein sequence ID" value="KAB7514194.1"/>
    <property type="molecule type" value="Genomic_DNA"/>
</dbReference>
<dbReference type="EMBL" id="QKKZ01000003">
    <property type="protein sequence ID" value="KAB7513793.1"/>
    <property type="molecule type" value="Genomic_DNA"/>
</dbReference>
<evidence type="ECO:0000256" key="10">
    <source>
        <dbReference type="PIRNR" id="PIRNR016496"/>
    </source>
</evidence>
<dbReference type="Proteomes" id="UP000326207">
    <property type="component" value="Unassembled WGS sequence"/>
</dbReference>
<comment type="function">
    <text evidence="10">Catalyzes the phosphorylation of isopentenyl phosphate (IP) to isopentenyl diphosphate (IPP). Functions in an alternate mevalonate (MVA) pathway leading to IPP, a key precursor for the biosynthesis of isoprenoid compounds such as archaeal membrane lipids.</text>
</comment>
<evidence type="ECO:0000313" key="19">
    <source>
        <dbReference type="Proteomes" id="UP000326302"/>
    </source>
</evidence>
<dbReference type="InterPro" id="IPR001048">
    <property type="entry name" value="Asp/Glu/Uridylate_kinase"/>
</dbReference>
<proteinExistence type="inferred from homology"/>
<evidence type="ECO:0000256" key="12">
    <source>
        <dbReference type="PIRSR" id="PIRSR016496-2"/>
    </source>
</evidence>
<comment type="similarity">
    <text evidence="1 10">Belongs to the isopentenyl phosphate kinase family.</text>
</comment>
<dbReference type="EMBL" id="QMDY01000003">
    <property type="protein sequence ID" value="KAB7518956.1"/>
    <property type="molecule type" value="Genomic_DNA"/>
</dbReference>
<dbReference type="GO" id="GO:0016301">
    <property type="term" value="F:kinase activity"/>
    <property type="evidence" value="ECO:0007669"/>
    <property type="project" value="UniProtKB-KW"/>
</dbReference>
<evidence type="ECO:0000256" key="4">
    <source>
        <dbReference type="ARBA" id="ARBA00022679"/>
    </source>
</evidence>
<evidence type="ECO:0000256" key="1">
    <source>
        <dbReference type="ARBA" id="ARBA00010540"/>
    </source>
</evidence>
<evidence type="ECO:0000313" key="18">
    <source>
        <dbReference type="Proteomes" id="UP000326207"/>
    </source>
</evidence>
<dbReference type="Pfam" id="PF00696">
    <property type="entry name" value="AA_kinase"/>
    <property type="match status" value="1"/>
</dbReference>
<feature type="region of interest" description="Disordered" evidence="13">
    <location>
        <begin position="79"/>
        <end position="101"/>
    </location>
</feature>
<accession>A0A5N5UJT3</accession>
<evidence type="ECO:0000256" key="9">
    <source>
        <dbReference type="ARBA" id="ARBA00049063"/>
    </source>
</evidence>
<evidence type="ECO:0000256" key="5">
    <source>
        <dbReference type="ARBA" id="ARBA00022741"/>
    </source>
</evidence>
<evidence type="ECO:0000256" key="11">
    <source>
        <dbReference type="PIRSR" id="PIRSR016496-1"/>
    </source>
</evidence>
<organism evidence="17 18">
    <name type="scientific">Halosegnis rubeus</name>
    <dbReference type="NCBI Taxonomy" id="2212850"/>
    <lineage>
        <taxon>Archaea</taxon>
        <taxon>Methanobacteriati</taxon>
        <taxon>Methanobacteriota</taxon>
        <taxon>Stenosarchaea group</taxon>
        <taxon>Halobacteria</taxon>
        <taxon>Halobacteriales</taxon>
        <taxon>Natronomonadaceae</taxon>
        <taxon>Halosegnis</taxon>
    </lineage>
</organism>
<feature type="binding site" evidence="11">
    <location>
        <position position="83"/>
    </location>
    <ligand>
        <name>substrate</name>
    </ligand>
</feature>
<dbReference type="PANTHER" id="PTHR43654:SF1">
    <property type="entry name" value="ISOPENTENYL PHOSPHATE KINASE"/>
    <property type="match status" value="1"/>
</dbReference>
<keyword evidence="5 10" id="KW-0547">Nucleotide-binding</keyword>
<feature type="binding site" evidence="11">
    <location>
        <position position="181"/>
    </location>
    <ligand>
        <name>substrate</name>
    </ligand>
</feature>
<comment type="subunit">
    <text evidence="10">Homodimer.</text>
</comment>
<keyword evidence="20" id="KW-1185">Reference proteome</keyword>
<dbReference type="PANTHER" id="PTHR43654">
    <property type="entry name" value="GLUTAMATE 5-KINASE"/>
    <property type="match status" value="1"/>
</dbReference>
<evidence type="ECO:0000256" key="6">
    <source>
        <dbReference type="ARBA" id="ARBA00022777"/>
    </source>
</evidence>
<evidence type="ECO:0000256" key="2">
    <source>
        <dbReference type="ARBA" id="ARBA00012908"/>
    </source>
</evidence>
<keyword evidence="4 10" id="KW-0808">Transferase</keyword>
<dbReference type="GO" id="GO:0102043">
    <property type="term" value="F:isopentenyl phosphate kinase activity"/>
    <property type="evidence" value="ECO:0007669"/>
    <property type="project" value="UniProtKB-EC"/>
</dbReference>
<dbReference type="Proteomes" id="UP000326865">
    <property type="component" value="Unassembled WGS sequence"/>
</dbReference>
<keyword evidence="8" id="KW-0414">Isoprene biosynthesis</keyword>
<dbReference type="AlphaFoldDB" id="A0A5N5UJT3"/>
<sequence length="275" mass="27887">MRATPHGLPSSTRPPARRRSVPSSTRRAFAVSSPTILKLGGSVITDKDAPETVATNRLARLAADIAGADGPLVVVHGGGSFGHHHASEHGVSRTNGSRDAQAARDITNAMRTLNDAVVAALADAGVAAVPVHPFSMAARDADSDLTLPAGSVETMLGSGFVPVLHGDVVVHAGEGVTILSGDEIVVSLAESLGADRVGLCSAVPGVLDDDENVISTIEAFDDVAHVLGGSDSTDVTGGMAAKVRELLALDSPAYIFDADGVGPFLAGERPGTRIG</sequence>
<dbReference type="NCBIfam" id="NF040647">
    <property type="entry name" value="IPPK_Arch"/>
    <property type="match status" value="1"/>
</dbReference>
<evidence type="ECO:0000259" key="14">
    <source>
        <dbReference type="Pfam" id="PF00696"/>
    </source>
</evidence>
<dbReference type="GO" id="GO:0016114">
    <property type="term" value="P:terpenoid biosynthetic process"/>
    <property type="evidence" value="ECO:0007669"/>
    <property type="project" value="TreeGrafter"/>
</dbReference>
<feature type="binding site" evidence="11">
    <location>
        <begin position="38"/>
        <end position="42"/>
    </location>
    <ligand>
        <name>ATP</name>
        <dbReference type="ChEBI" id="CHEBI:30616"/>
    </ligand>
</feature>
<comment type="caution">
    <text evidence="17">The sequence shown here is derived from an EMBL/GenBank/DDBJ whole genome shotgun (WGS) entry which is preliminary data.</text>
</comment>
<protein>
    <recommendedName>
        <fullName evidence="3 10">Isopentenyl phosphate kinase</fullName>
        <shortName evidence="10">IPK</shortName>
        <ecNumber evidence="2 10">2.7.4.26</ecNumber>
    </recommendedName>
</protein>
<name>A0A5N5UJT3_9EURY</name>
<dbReference type="InterPro" id="IPR036393">
    <property type="entry name" value="AceGlu_kinase-like_sf"/>
</dbReference>
<evidence type="ECO:0000256" key="3">
    <source>
        <dbReference type="ARBA" id="ARBA00017267"/>
    </source>
</evidence>
<evidence type="ECO:0000256" key="8">
    <source>
        <dbReference type="ARBA" id="ARBA00023229"/>
    </source>
</evidence>
<evidence type="ECO:0000313" key="16">
    <source>
        <dbReference type="EMBL" id="KAB7514194.1"/>
    </source>
</evidence>